<evidence type="ECO:0000256" key="1">
    <source>
        <dbReference type="SAM" id="MobiDB-lite"/>
    </source>
</evidence>
<dbReference type="AlphaFoldDB" id="A0A8X7Q479"/>
<gene>
    <name evidence="2" type="ORF">Bca52824_068697</name>
</gene>
<evidence type="ECO:0000313" key="3">
    <source>
        <dbReference type="Proteomes" id="UP000886595"/>
    </source>
</evidence>
<name>A0A8X7Q479_BRACI</name>
<dbReference type="EMBL" id="JAAMPC010000014">
    <property type="protein sequence ID" value="KAG2261618.1"/>
    <property type="molecule type" value="Genomic_DNA"/>
</dbReference>
<keyword evidence="3" id="KW-1185">Reference proteome</keyword>
<dbReference type="Proteomes" id="UP000886595">
    <property type="component" value="Unassembled WGS sequence"/>
</dbReference>
<feature type="region of interest" description="Disordered" evidence="1">
    <location>
        <begin position="47"/>
        <end position="89"/>
    </location>
</feature>
<evidence type="ECO:0000313" key="2">
    <source>
        <dbReference type="EMBL" id="KAG2261618.1"/>
    </source>
</evidence>
<protein>
    <submittedName>
        <fullName evidence="2">Uncharacterized protein</fullName>
    </submittedName>
</protein>
<accession>A0A8X7Q479</accession>
<proteinExistence type="predicted"/>
<comment type="caution">
    <text evidence="2">The sequence shown here is derived from an EMBL/GenBank/DDBJ whole genome shotgun (WGS) entry which is preliminary data.</text>
</comment>
<reference evidence="2 3" key="1">
    <citation type="submission" date="2020-02" db="EMBL/GenBank/DDBJ databases">
        <authorList>
            <person name="Ma Q."/>
            <person name="Huang Y."/>
            <person name="Song X."/>
            <person name="Pei D."/>
        </authorList>
    </citation>
    <scope>NUCLEOTIDE SEQUENCE [LARGE SCALE GENOMIC DNA]</scope>
    <source>
        <strain evidence="2">Sxm20200214</strain>
        <tissue evidence="2">Leaf</tissue>
    </source>
</reference>
<organism evidence="2 3">
    <name type="scientific">Brassica carinata</name>
    <name type="common">Ethiopian mustard</name>
    <name type="synonym">Abyssinian cabbage</name>
    <dbReference type="NCBI Taxonomy" id="52824"/>
    <lineage>
        <taxon>Eukaryota</taxon>
        <taxon>Viridiplantae</taxon>
        <taxon>Streptophyta</taxon>
        <taxon>Embryophyta</taxon>
        <taxon>Tracheophyta</taxon>
        <taxon>Spermatophyta</taxon>
        <taxon>Magnoliopsida</taxon>
        <taxon>eudicotyledons</taxon>
        <taxon>Gunneridae</taxon>
        <taxon>Pentapetalae</taxon>
        <taxon>rosids</taxon>
        <taxon>malvids</taxon>
        <taxon>Brassicales</taxon>
        <taxon>Brassicaceae</taxon>
        <taxon>Brassiceae</taxon>
        <taxon>Brassica</taxon>
    </lineage>
</organism>
<sequence length="89" mass="9972">MEEEHSKHLLSFFQQRRQTRFTITKSHSSDCVLSHQIRKATPPIAIPTITHVDNPSEAGDCEDEVRGDRSPLLPEGFNGVPKIEGGSFE</sequence>